<dbReference type="EMBL" id="JASKYM010000001">
    <property type="protein sequence ID" value="MDK2561949.1"/>
    <property type="molecule type" value="Genomic_DNA"/>
</dbReference>
<proteinExistence type="inferred from homology"/>
<dbReference type="RefSeq" id="WP_026901182.1">
    <property type="nucleotide sequence ID" value="NZ_JASKYM010000001.1"/>
</dbReference>
<reference evidence="4 5" key="1">
    <citation type="submission" date="2023-05" db="EMBL/GenBank/DDBJ databases">
        <title>Rombocin, a short stable natural nisin variant, displays selective antimicrobial activity against Listeria monocytogenes and employs dual mode of action to kill target bacterial strains.</title>
        <authorList>
            <person name="Wambui J."/>
            <person name="Stephan R."/>
            <person name="Kuipers O.P."/>
        </authorList>
    </citation>
    <scope>NUCLEOTIDE SEQUENCE [LARGE SCALE GENOMIC DNA]</scope>
    <source>
        <strain evidence="4 5">RC002</strain>
    </source>
</reference>
<comment type="caution">
    <text evidence="4">The sequence shown here is derived from an EMBL/GenBank/DDBJ whole genome shotgun (WGS) entry which is preliminary data.</text>
</comment>
<evidence type="ECO:0000313" key="4">
    <source>
        <dbReference type="EMBL" id="MDK2561949.1"/>
    </source>
</evidence>
<name>A0ABT7E4U2_9FIRM</name>
<keyword evidence="3" id="KW-0749">Sporulation</keyword>
<sequence>MQLRRAAEIMNSNKNNDTIVYYERKPVTLVSVDNNIGTACVKSVDGNSRFEVDLEQLSELK</sequence>
<gene>
    <name evidence="4" type="ORF">QOZ84_00180</name>
</gene>
<keyword evidence="5" id="KW-1185">Reference proteome</keyword>
<comment type="similarity">
    <text evidence="2">Belongs to the SspH family.</text>
</comment>
<protein>
    <submittedName>
        <fullName evidence="4">Small, acid-soluble spore protein, H family</fullName>
    </submittedName>
</protein>
<comment type="subcellular location">
    <subcellularLocation>
        <location evidence="1">Spore core</location>
    </subcellularLocation>
</comment>
<evidence type="ECO:0000313" key="5">
    <source>
        <dbReference type="Proteomes" id="UP001301012"/>
    </source>
</evidence>
<evidence type="ECO:0000256" key="2">
    <source>
        <dbReference type="ARBA" id="ARBA00006573"/>
    </source>
</evidence>
<dbReference type="InterPro" id="IPR012610">
    <property type="entry name" value="SASP_SspH"/>
</dbReference>
<organism evidence="4 5">
    <name type="scientific">Romboutsia sedimentorum</name>
    <dbReference type="NCBI Taxonomy" id="1368474"/>
    <lineage>
        <taxon>Bacteria</taxon>
        <taxon>Bacillati</taxon>
        <taxon>Bacillota</taxon>
        <taxon>Clostridia</taxon>
        <taxon>Peptostreptococcales</taxon>
        <taxon>Peptostreptococcaceae</taxon>
        <taxon>Romboutsia</taxon>
    </lineage>
</organism>
<dbReference type="Proteomes" id="UP001301012">
    <property type="component" value="Unassembled WGS sequence"/>
</dbReference>
<evidence type="ECO:0000256" key="1">
    <source>
        <dbReference type="ARBA" id="ARBA00004288"/>
    </source>
</evidence>
<accession>A0ABT7E4U2</accession>
<evidence type="ECO:0000256" key="3">
    <source>
        <dbReference type="ARBA" id="ARBA00022969"/>
    </source>
</evidence>
<dbReference type="Pfam" id="PF08141">
    <property type="entry name" value="SspH"/>
    <property type="match status" value="1"/>
</dbReference>